<evidence type="ECO:0000313" key="12">
    <source>
        <dbReference type="Proteomes" id="UP000521676"/>
    </source>
</evidence>
<organism evidence="10 12">
    <name type="scientific">Candidatus Chlorohelix allophototropha</name>
    <dbReference type="NCBI Taxonomy" id="3003348"/>
    <lineage>
        <taxon>Bacteria</taxon>
        <taxon>Bacillati</taxon>
        <taxon>Chloroflexota</taxon>
        <taxon>Chloroflexia</taxon>
        <taxon>Candidatus Chloroheliales</taxon>
        <taxon>Candidatus Chloroheliaceae</taxon>
        <taxon>Candidatus Chlorohelix</taxon>
    </lineage>
</organism>
<dbReference type="Proteomes" id="UP001431572">
    <property type="component" value="Chromosome 1"/>
</dbReference>
<dbReference type="EMBL" id="CP128399">
    <property type="protein sequence ID" value="WJW67228.1"/>
    <property type="molecule type" value="Genomic_DNA"/>
</dbReference>
<proteinExistence type="inferred from homology"/>
<dbReference type="InterPro" id="IPR013984">
    <property type="entry name" value="Ald_Fedxn_OxRdtase_dom2"/>
</dbReference>
<evidence type="ECO:0000256" key="2">
    <source>
        <dbReference type="ARBA" id="ARBA00011032"/>
    </source>
</evidence>
<evidence type="ECO:0000313" key="10">
    <source>
        <dbReference type="EMBL" id="NWJ45356.1"/>
    </source>
</evidence>
<dbReference type="PANTHER" id="PTHR30038">
    <property type="entry name" value="ALDEHYDE FERREDOXIN OXIDOREDUCTASE"/>
    <property type="match status" value="1"/>
</dbReference>
<evidence type="ECO:0000256" key="5">
    <source>
        <dbReference type="ARBA" id="ARBA00023002"/>
    </source>
</evidence>
<evidence type="ECO:0000313" key="11">
    <source>
        <dbReference type="EMBL" id="WJW67228.1"/>
    </source>
</evidence>
<evidence type="ECO:0000256" key="1">
    <source>
        <dbReference type="ARBA" id="ARBA00001966"/>
    </source>
</evidence>
<keyword evidence="3" id="KW-0004">4Fe-4S</keyword>
<protein>
    <submittedName>
        <fullName evidence="10">Aldehyde ferredoxin oxidoreductase family protein</fullName>
    </submittedName>
</protein>
<dbReference type="AlphaFoldDB" id="A0A8T7M2K7"/>
<evidence type="ECO:0000313" key="13">
    <source>
        <dbReference type="Proteomes" id="UP001431572"/>
    </source>
</evidence>
<feature type="domain" description="Aldehyde ferredoxin oxidoreductase N-terminal" evidence="9">
    <location>
        <begin position="3"/>
        <end position="205"/>
    </location>
</feature>
<dbReference type="Gene3D" id="3.60.9.10">
    <property type="entry name" value="Aldehyde ferredoxin oxidoreductase, N-terminal domain"/>
    <property type="match status" value="1"/>
</dbReference>
<dbReference type="InterPro" id="IPR013983">
    <property type="entry name" value="Ald_Fedxn_OxRdtase_N"/>
</dbReference>
<keyword evidence="5" id="KW-0560">Oxidoreductase</keyword>
<reference evidence="11" key="2">
    <citation type="journal article" date="2024" name="Nature">
        <title>Anoxygenic phototroph of the Chloroflexota uses a type I reaction centre.</title>
        <authorList>
            <person name="Tsuji J.M."/>
            <person name="Shaw N.A."/>
            <person name="Nagashima S."/>
            <person name="Venkiteswaran J.J."/>
            <person name="Schiff S.L."/>
            <person name="Watanabe T."/>
            <person name="Fukui M."/>
            <person name="Hanada S."/>
            <person name="Tank M."/>
            <person name="Neufeld J.D."/>
        </authorList>
    </citation>
    <scope>NUCLEOTIDE SEQUENCE</scope>
    <source>
        <strain evidence="11">L227-S17</strain>
    </source>
</reference>
<keyword evidence="6" id="KW-0408">Iron</keyword>
<dbReference type="InterPro" id="IPR036503">
    <property type="entry name" value="Ald_Fedxn_OxRdtase_N_sf"/>
</dbReference>
<dbReference type="InterPro" id="IPR001203">
    <property type="entry name" value="OxRdtase_Ald_Fedxn_C"/>
</dbReference>
<comment type="cofactor">
    <cofactor evidence="8">
        <name>tungstopterin</name>
        <dbReference type="ChEBI" id="CHEBI:30402"/>
    </cofactor>
</comment>
<evidence type="ECO:0000256" key="7">
    <source>
        <dbReference type="ARBA" id="ARBA00023014"/>
    </source>
</evidence>
<keyword evidence="4" id="KW-0479">Metal-binding</keyword>
<dbReference type="SUPFAM" id="SSF48310">
    <property type="entry name" value="Aldehyde ferredoxin oxidoreductase, C-terminal domains"/>
    <property type="match status" value="1"/>
</dbReference>
<keyword evidence="7" id="KW-0411">Iron-sulfur</keyword>
<dbReference type="GO" id="GO:0051539">
    <property type="term" value="F:4 iron, 4 sulfur cluster binding"/>
    <property type="evidence" value="ECO:0007669"/>
    <property type="project" value="UniProtKB-KW"/>
</dbReference>
<dbReference type="SUPFAM" id="SSF56228">
    <property type="entry name" value="Aldehyde ferredoxin oxidoreductase, N-terminal domain"/>
    <property type="match status" value="1"/>
</dbReference>
<gene>
    <name evidence="10" type="ORF">HXX08_05695</name>
    <name evidence="11" type="ORF">OZ401_000486</name>
</gene>
<dbReference type="Gene3D" id="1.10.599.10">
    <property type="entry name" value="Aldehyde Ferredoxin Oxidoreductase Protein, subunit A, domain 3"/>
    <property type="match status" value="1"/>
</dbReference>
<dbReference type="InterPro" id="IPR051919">
    <property type="entry name" value="W-dependent_AOR"/>
</dbReference>
<reference evidence="10 12" key="1">
    <citation type="submission" date="2020-06" db="EMBL/GenBank/DDBJ databases">
        <title>Anoxygenic phototrophic Chloroflexota member uses a Type I reaction center.</title>
        <authorList>
            <person name="Tsuji J.M."/>
            <person name="Shaw N.A."/>
            <person name="Nagashima S."/>
            <person name="Venkiteswaran J."/>
            <person name="Schiff S.L."/>
            <person name="Hanada S."/>
            <person name="Tank M."/>
            <person name="Neufeld J.D."/>
        </authorList>
    </citation>
    <scope>NUCLEOTIDE SEQUENCE [LARGE SCALE GENOMIC DNA]</scope>
    <source>
        <strain evidence="10">L227-S17</strain>
    </source>
</reference>
<evidence type="ECO:0000256" key="3">
    <source>
        <dbReference type="ARBA" id="ARBA00022485"/>
    </source>
</evidence>
<sequence>MSYANKVLRVNLTTRKVISLPLPEQLKREYLGGRGIAVKMLYELLPRNTEPLSPENILIFATGPLNGTMAPAAASVTACARSPLTGLLGIDTVSGFWASELKFAGYDMIIVEGAADEPVYIEIDDDRCDIKPADWLKGRGTYDTLDLLHQRLGDDYKIAVIGPAGENKVPYASILCDYIDPLARTGLGAVMGSKNLKAIAVHGTKDITLYNTDRFLQKMRDIHNKVKNDRLFGAMSRYGTTELLNVSHSNGALLIRNGQDGVFNRIIGVSRNTMDNLSRSQDRRLAERPCSACIMPCKAIIESSRGKRPRPNYVTISNLGPRLGISNGNTIIEAGFLCDNLGLDPISMAGSIAFLMECYQRRLYDEDVLDWGNDETVLELIRLTALRQGTGELLSKGVRQMSRIIDGSRDFAMEVKGLEINAVDGRAAKGHALAMAISNRGGDTAYHMPQFELLDKTEAEAENEFIFSSAAIPSAWQGKANMVIWHEYFGAVLDSSAICKHYSFTTYALKPADVADLLTFAIGTRFTEMDIMLIGERISTVERLFNLRNGMNPRLDDTLPNRFLRERLTEGKASGQYIELNKMLEEYYMLRGFTADGMPRIENLQTLGIVSEKTRARR</sequence>
<dbReference type="GO" id="GO:0009055">
    <property type="term" value="F:electron transfer activity"/>
    <property type="evidence" value="ECO:0007669"/>
    <property type="project" value="InterPro"/>
</dbReference>
<dbReference type="GO" id="GO:0016625">
    <property type="term" value="F:oxidoreductase activity, acting on the aldehyde or oxo group of donors, iron-sulfur protein as acceptor"/>
    <property type="evidence" value="ECO:0007669"/>
    <property type="project" value="InterPro"/>
</dbReference>
<evidence type="ECO:0000256" key="6">
    <source>
        <dbReference type="ARBA" id="ARBA00023004"/>
    </source>
</evidence>
<dbReference type="SMART" id="SM00790">
    <property type="entry name" value="AFOR_N"/>
    <property type="match status" value="1"/>
</dbReference>
<dbReference type="Proteomes" id="UP000521676">
    <property type="component" value="Unassembled WGS sequence"/>
</dbReference>
<dbReference type="GO" id="GO:0046872">
    <property type="term" value="F:metal ion binding"/>
    <property type="evidence" value="ECO:0007669"/>
    <property type="project" value="UniProtKB-KW"/>
</dbReference>
<dbReference type="Pfam" id="PF02730">
    <property type="entry name" value="AFOR_N"/>
    <property type="match status" value="1"/>
</dbReference>
<name>A0A8T7M2K7_9CHLR</name>
<dbReference type="InterPro" id="IPR013985">
    <property type="entry name" value="Ald_Fedxn_OxRdtase_dom3"/>
</dbReference>
<comment type="similarity">
    <text evidence="2">Belongs to the AOR/FOR family.</text>
</comment>
<dbReference type="Gene3D" id="1.10.569.10">
    <property type="entry name" value="Aldehyde Ferredoxin Oxidoreductase Protein, subunit A, domain 2"/>
    <property type="match status" value="1"/>
</dbReference>
<dbReference type="Pfam" id="PF01314">
    <property type="entry name" value="AFOR_C"/>
    <property type="match status" value="1"/>
</dbReference>
<dbReference type="PANTHER" id="PTHR30038:SF0">
    <property type="entry name" value="TUNGSTEN-CONTAINING ALDEHYDE FERREDOXIN OXIDOREDUCTASE"/>
    <property type="match status" value="1"/>
</dbReference>
<keyword evidence="13" id="KW-1185">Reference proteome</keyword>
<evidence type="ECO:0000259" key="9">
    <source>
        <dbReference type="SMART" id="SM00790"/>
    </source>
</evidence>
<evidence type="ECO:0000256" key="4">
    <source>
        <dbReference type="ARBA" id="ARBA00022723"/>
    </source>
</evidence>
<comment type="cofactor">
    <cofactor evidence="1">
        <name>[4Fe-4S] cluster</name>
        <dbReference type="ChEBI" id="CHEBI:49883"/>
    </cofactor>
</comment>
<dbReference type="EMBL" id="JACATZ010000001">
    <property type="protein sequence ID" value="NWJ45356.1"/>
    <property type="molecule type" value="Genomic_DNA"/>
</dbReference>
<dbReference type="RefSeq" id="WP_341469126.1">
    <property type="nucleotide sequence ID" value="NZ_CP128399.1"/>
</dbReference>
<accession>A0A8T7M2K7</accession>
<evidence type="ECO:0000256" key="8">
    <source>
        <dbReference type="ARBA" id="ARBA00049934"/>
    </source>
</evidence>
<dbReference type="InterPro" id="IPR036021">
    <property type="entry name" value="Tungsten_al_ferr_oxy-like_C"/>
</dbReference>